<reference evidence="1 2" key="1">
    <citation type="submission" date="2018-07" db="EMBL/GenBank/DDBJ databases">
        <title>Genomic Encyclopedia of Type Strains, Phase III (KMG-III): the genomes of soil and plant-associated and newly described type strains.</title>
        <authorList>
            <person name="Whitman W."/>
        </authorList>
    </citation>
    <scope>NUCLEOTIDE SEQUENCE [LARGE SCALE GENOMIC DNA]</scope>
    <source>
        <strain evidence="1 2">CECT 8488</strain>
    </source>
</reference>
<dbReference type="SUPFAM" id="SSF55298">
    <property type="entry name" value="YjgF-like"/>
    <property type="match status" value="1"/>
</dbReference>
<gene>
    <name evidence="1" type="ORF">DFP90_105300</name>
</gene>
<evidence type="ECO:0000313" key="1">
    <source>
        <dbReference type="EMBL" id="RED49927.1"/>
    </source>
</evidence>
<organism evidence="1 2">
    <name type="scientific">Aestuariispira insulae</name>
    <dbReference type="NCBI Taxonomy" id="1461337"/>
    <lineage>
        <taxon>Bacteria</taxon>
        <taxon>Pseudomonadati</taxon>
        <taxon>Pseudomonadota</taxon>
        <taxon>Alphaproteobacteria</taxon>
        <taxon>Rhodospirillales</taxon>
        <taxon>Kiloniellaceae</taxon>
        <taxon>Aestuariispira</taxon>
    </lineage>
</organism>
<sequence length="129" mass="13829">MNPIIPKGLESNYTDWHFSPAVESNGFLFLSGCTGSKPGGGIDDGIEAQTRQAFAKIALSLEAASAGFSDIVEMTSYHVGLQSHLEAFKQVKDEFITEPYPAWTAIGVSELAVPGAIIEIRVIARKTTV</sequence>
<dbReference type="RefSeq" id="WP_115937158.1">
    <property type="nucleotide sequence ID" value="NZ_QRDW01000005.1"/>
</dbReference>
<dbReference type="EMBL" id="QRDW01000005">
    <property type="protein sequence ID" value="RED49927.1"/>
    <property type="molecule type" value="Genomic_DNA"/>
</dbReference>
<dbReference type="GO" id="GO:0019239">
    <property type="term" value="F:deaminase activity"/>
    <property type="evidence" value="ECO:0007669"/>
    <property type="project" value="TreeGrafter"/>
</dbReference>
<dbReference type="Gene3D" id="3.30.1330.40">
    <property type="entry name" value="RutC-like"/>
    <property type="match status" value="1"/>
</dbReference>
<proteinExistence type="predicted"/>
<dbReference type="InterPro" id="IPR006175">
    <property type="entry name" value="YjgF/YER057c/UK114"/>
</dbReference>
<accession>A0A3D9HK93</accession>
<evidence type="ECO:0000313" key="2">
    <source>
        <dbReference type="Proteomes" id="UP000256845"/>
    </source>
</evidence>
<dbReference type="AlphaFoldDB" id="A0A3D9HK93"/>
<dbReference type="InterPro" id="IPR038743">
    <property type="entry name" value="YjgH-like"/>
</dbReference>
<dbReference type="InterPro" id="IPR035959">
    <property type="entry name" value="RutC-like_sf"/>
</dbReference>
<dbReference type="GO" id="GO:0005829">
    <property type="term" value="C:cytosol"/>
    <property type="evidence" value="ECO:0007669"/>
    <property type="project" value="TreeGrafter"/>
</dbReference>
<dbReference type="CDD" id="cd02198">
    <property type="entry name" value="YjgH_like"/>
    <property type="match status" value="1"/>
</dbReference>
<name>A0A3D9HK93_9PROT</name>
<dbReference type="Pfam" id="PF01042">
    <property type="entry name" value="Ribonuc_L-PSP"/>
    <property type="match status" value="1"/>
</dbReference>
<comment type="caution">
    <text evidence="1">The sequence shown here is derived from an EMBL/GenBank/DDBJ whole genome shotgun (WGS) entry which is preliminary data.</text>
</comment>
<protein>
    <submittedName>
        <fullName evidence="1">Enamine deaminase RidA (YjgF/YER057c/UK114 family)</fullName>
    </submittedName>
</protein>
<dbReference type="OrthoDB" id="9809792at2"/>
<dbReference type="Proteomes" id="UP000256845">
    <property type="component" value="Unassembled WGS sequence"/>
</dbReference>
<dbReference type="PANTHER" id="PTHR11803:SF44">
    <property type="entry name" value="RUTC FAMILY PROTEIN YJGH"/>
    <property type="match status" value="1"/>
</dbReference>
<keyword evidence="2" id="KW-1185">Reference proteome</keyword>
<dbReference type="PANTHER" id="PTHR11803">
    <property type="entry name" value="2-IMINOBUTANOATE/2-IMINOPROPANOATE DEAMINASE RIDA"/>
    <property type="match status" value="1"/>
</dbReference>